<dbReference type="HOGENOM" id="CLU_1948284_0_0_1"/>
<organism evidence="2 3">
    <name type="scientific">Amanita muscaria (strain Koide BX008)</name>
    <dbReference type="NCBI Taxonomy" id="946122"/>
    <lineage>
        <taxon>Eukaryota</taxon>
        <taxon>Fungi</taxon>
        <taxon>Dikarya</taxon>
        <taxon>Basidiomycota</taxon>
        <taxon>Agaricomycotina</taxon>
        <taxon>Agaricomycetes</taxon>
        <taxon>Agaricomycetidae</taxon>
        <taxon>Agaricales</taxon>
        <taxon>Pluteineae</taxon>
        <taxon>Amanitaceae</taxon>
        <taxon>Amanita</taxon>
    </lineage>
</organism>
<evidence type="ECO:0000313" key="3">
    <source>
        <dbReference type="Proteomes" id="UP000054549"/>
    </source>
</evidence>
<name>A0A0C2SUS6_AMAMK</name>
<feature type="signal peptide" evidence="1">
    <location>
        <begin position="1"/>
        <end position="21"/>
    </location>
</feature>
<keyword evidence="1" id="KW-0732">Signal</keyword>
<dbReference type="AlphaFoldDB" id="A0A0C2SUS6"/>
<evidence type="ECO:0000313" key="2">
    <source>
        <dbReference type="EMBL" id="KIL67185.1"/>
    </source>
</evidence>
<accession>A0A0C2SUS6</accession>
<dbReference type="InParanoid" id="A0A0C2SUS6"/>
<reference evidence="2 3" key="1">
    <citation type="submission" date="2014-04" db="EMBL/GenBank/DDBJ databases">
        <title>Evolutionary Origins and Diversification of the Mycorrhizal Mutualists.</title>
        <authorList>
            <consortium name="DOE Joint Genome Institute"/>
            <consortium name="Mycorrhizal Genomics Consortium"/>
            <person name="Kohler A."/>
            <person name="Kuo A."/>
            <person name="Nagy L.G."/>
            <person name="Floudas D."/>
            <person name="Copeland A."/>
            <person name="Barry K.W."/>
            <person name="Cichocki N."/>
            <person name="Veneault-Fourrey C."/>
            <person name="LaButti K."/>
            <person name="Lindquist E.A."/>
            <person name="Lipzen A."/>
            <person name="Lundell T."/>
            <person name="Morin E."/>
            <person name="Murat C."/>
            <person name="Riley R."/>
            <person name="Ohm R."/>
            <person name="Sun H."/>
            <person name="Tunlid A."/>
            <person name="Henrissat B."/>
            <person name="Grigoriev I.V."/>
            <person name="Hibbett D.S."/>
            <person name="Martin F."/>
        </authorList>
    </citation>
    <scope>NUCLEOTIDE SEQUENCE [LARGE SCALE GENOMIC DNA]</scope>
    <source>
        <strain evidence="2 3">Koide BX008</strain>
    </source>
</reference>
<feature type="chain" id="PRO_5002155614" description="Secreted protein" evidence="1">
    <location>
        <begin position="22"/>
        <end position="129"/>
    </location>
</feature>
<evidence type="ECO:0000256" key="1">
    <source>
        <dbReference type="SAM" id="SignalP"/>
    </source>
</evidence>
<protein>
    <recommendedName>
        <fullName evidence="4">Secreted protein</fullName>
    </recommendedName>
</protein>
<proteinExistence type="predicted"/>
<sequence>MFLKLCWLVGALHILSCPSTGFRFIRGLLPPRVSPARTPTAIRAAGSTRAPGISSSSPSGLVGAAVGTSTLGTVLDLTLFFGGIVASRRRLGDQTSFYAVVDDLFVGFRIDLRSVKNMWRSSVSRTSHT</sequence>
<evidence type="ECO:0008006" key="4">
    <source>
        <dbReference type="Google" id="ProtNLM"/>
    </source>
</evidence>
<gene>
    <name evidence="2" type="ORF">M378DRAFT_296350</name>
</gene>
<dbReference type="EMBL" id="KN818232">
    <property type="protein sequence ID" value="KIL67185.1"/>
    <property type="molecule type" value="Genomic_DNA"/>
</dbReference>
<dbReference type="Proteomes" id="UP000054549">
    <property type="component" value="Unassembled WGS sequence"/>
</dbReference>
<keyword evidence="3" id="KW-1185">Reference proteome</keyword>